<keyword evidence="1" id="KW-0808">Transferase</keyword>
<protein>
    <submittedName>
        <fullName evidence="3">Class I SAM-dependent methyltransferase</fullName>
    </submittedName>
</protein>
<evidence type="ECO:0000313" key="4">
    <source>
        <dbReference type="Proteomes" id="UP000664218"/>
    </source>
</evidence>
<gene>
    <name evidence="3" type="ORF">J3A84_12745</name>
</gene>
<comment type="caution">
    <text evidence="3">The sequence shown here is derived from an EMBL/GenBank/DDBJ whole genome shotgun (WGS) entry which is preliminary data.</text>
</comment>
<dbReference type="InterPro" id="IPR029063">
    <property type="entry name" value="SAM-dependent_MTases_sf"/>
</dbReference>
<name>A0A939HDD8_9CLOT</name>
<accession>A0A939HDD8</accession>
<evidence type="ECO:0000313" key="3">
    <source>
        <dbReference type="EMBL" id="MBO1265901.1"/>
    </source>
</evidence>
<evidence type="ECO:0000256" key="1">
    <source>
        <dbReference type="ARBA" id="ARBA00022679"/>
    </source>
</evidence>
<keyword evidence="3" id="KW-0489">Methyltransferase</keyword>
<dbReference type="SUPFAM" id="SSF53335">
    <property type="entry name" value="S-adenosyl-L-methionine-dependent methyltransferases"/>
    <property type="match status" value="1"/>
</dbReference>
<keyword evidence="4" id="KW-1185">Reference proteome</keyword>
<dbReference type="RefSeq" id="WP_207600420.1">
    <property type="nucleotide sequence ID" value="NZ_JAFNJU010000010.1"/>
</dbReference>
<feature type="domain" description="Methyltransferase" evidence="2">
    <location>
        <begin position="35"/>
        <end position="130"/>
    </location>
</feature>
<dbReference type="GO" id="GO:0032259">
    <property type="term" value="P:methylation"/>
    <property type="evidence" value="ECO:0007669"/>
    <property type="project" value="UniProtKB-KW"/>
</dbReference>
<dbReference type="EMBL" id="JAFNJU010000010">
    <property type="protein sequence ID" value="MBO1265901.1"/>
    <property type="molecule type" value="Genomic_DNA"/>
</dbReference>
<organism evidence="3 4">
    <name type="scientific">Proteiniclasticum aestuarii</name>
    <dbReference type="NCBI Taxonomy" id="2817862"/>
    <lineage>
        <taxon>Bacteria</taxon>
        <taxon>Bacillati</taxon>
        <taxon>Bacillota</taxon>
        <taxon>Clostridia</taxon>
        <taxon>Eubacteriales</taxon>
        <taxon>Clostridiaceae</taxon>
        <taxon>Proteiniclasticum</taxon>
    </lineage>
</organism>
<proteinExistence type="predicted"/>
<dbReference type="InterPro" id="IPR041698">
    <property type="entry name" value="Methyltransf_25"/>
</dbReference>
<reference evidence="3" key="1">
    <citation type="submission" date="2021-03" db="EMBL/GenBank/DDBJ databases">
        <title>Proteiniclasticum marinus sp. nov., isolated from tidal flat sediment.</title>
        <authorList>
            <person name="Namirimu T."/>
            <person name="Yang J.-A."/>
            <person name="Yang S.-H."/>
            <person name="Kim Y.-J."/>
            <person name="Kwon K.K."/>
        </authorList>
    </citation>
    <scope>NUCLEOTIDE SEQUENCE</scope>
    <source>
        <strain evidence="3">SCR006</strain>
    </source>
</reference>
<sequence length="185" mass="21397">MSNPYNRHYRKESYFGQPYPGLVDFFESYPERNVVLDLGCGQGRDALFLGGIGYRVVGVDISDVGIEQLNKAAKQEKLQVEGVVADISSFDITNEYDIVLLDSMFHFYKNDVEKETRLLRRIMEEIKPGGLVCNFMQKGNEREEKLKSIIKESGVPFEILLDGYTDYPEFDAEFHMYIIRKLKQE</sequence>
<dbReference type="CDD" id="cd02440">
    <property type="entry name" value="AdoMet_MTases"/>
    <property type="match status" value="1"/>
</dbReference>
<dbReference type="Proteomes" id="UP000664218">
    <property type="component" value="Unassembled WGS sequence"/>
</dbReference>
<dbReference type="AlphaFoldDB" id="A0A939HDD8"/>
<dbReference type="GO" id="GO:0008168">
    <property type="term" value="F:methyltransferase activity"/>
    <property type="evidence" value="ECO:0007669"/>
    <property type="project" value="UniProtKB-KW"/>
</dbReference>
<evidence type="ECO:0000259" key="2">
    <source>
        <dbReference type="Pfam" id="PF13649"/>
    </source>
</evidence>
<dbReference type="Pfam" id="PF13649">
    <property type="entry name" value="Methyltransf_25"/>
    <property type="match status" value="1"/>
</dbReference>
<dbReference type="Gene3D" id="3.40.50.150">
    <property type="entry name" value="Vaccinia Virus protein VP39"/>
    <property type="match status" value="1"/>
</dbReference>
<dbReference type="PANTHER" id="PTHR43861">
    <property type="entry name" value="TRANS-ACONITATE 2-METHYLTRANSFERASE-RELATED"/>
    <property type="match status" value="1"/>
</dbReference>